<protein>
    <submittedName>
        <fullName evidence="2">Uncharacterized protein</fullName>
    </submittedName>
</protein>
<comment type="caution">
    <text evidence="2">The sequence shown here is derived from an EMBL/GenBank/DDBJ whole genome shotgun (WGS) entry which is preliminary data.</text>
</comment>
<reference evidence="2" key="1">
    <citation type="submission" date="2013-11" db="EMBL/GenBank/DDBJ databases">
        <title>Genome sequence of the fusiform rust pathogen reveals effectors for host alternation and coevolution with pine.</title>
        <authorList>
            <consortium name="DOE Joint Genome Institute"/>
            <person name="Smith K."/>
            <person name="Pendleton A."/>
            <person name="Kubisiak T."/>
            <person name="Anderson C."/>
            <person name="Salamov A."/>
            <person name="Aerts A."/>
            <person name="Riley R."/>
            <person name="Clum A."/>
            <person name="Lindquist E."/>
            <person name="Ence D."/>
            <person name="Campbell M."/>
            <person name="Kronenberg Z."/>
            <person name="Feau N."/>
            <person name="Dhillon B."/>
            <person name="Hamelin R."/>
            <person name="Burleigh J."/>
            <person name="Smith J."/>
            <person name="Yandell M."/>
            <person name="Nelson C."/>
            <person name="Grigoriev I."/>
            <person name="Davis J."/>
        </authorList>
    </citation>
    <scope>NUCLEOTIDE SEQUENCE</scope>
    <source>
        <strain evidence="2">G11</strain>
    </source>
</reference>
<evidence type="ECO:0000256" key="1">
    <source>
        <dbReference type="SAM" id="SignalP"/>
    </source>
</evidence>
<dbReference type="Proteomes" id="UP000886653">
    <property type="component" value="Unassembled WGS sequence"/>
</dbReference>
<proteinExistence type="predicted"/>
<keyword evidence="3" id="KW-1185">Reference proteome</keyword>
<sequence length="156" mass="17053">MLLHLVSAIIAILQFSSAFSAGGEAQLGGSTGSDVMYPEPLYTECKGGLLYDHCQHAINTLWSSTHNLSITYVHQYTPWIKGCKVTYWTLDYVQAALSSVQGDCPSRPVPKVSDPVTGFRNLFIGRLTGGGRNCSHVGWTVENFPIRSGFLMSTLH</sequence>
<keyword evidence="1" id="KW-0732">Signal</keyword>
<feature type="chain" id="PRO_5040120839" evidence="1">
    <location>
        <begin position="19"/>
        <end position="156"/>
    </location>
</feature>
<name>A0A9P6NCQ3_9BASI</name>
<dbReference type="EMBL" id="MU167371">
    <property type="protein sequence ID" value="KAG0141769.1"/>
    <property type="molecule type" value="Genomic_DNA"/>
</dbReference>
<dbReference type="AlphaFoldDB" id="A0A9P6NCQ3"/>
<organism evidence="2 3">
    <name type="scientific">Cronartium quercuum f. sp. fusiforme G11</name>
    <dbReference type="NCBI Taxonomy" id="708437"/>
    <lineage>
        <taxon>Eukaryota</taxon>
        <taxon>Fungi</taxon>
        <taxon>Dikarya</taxon>
        <taxon>Basidiomycota</taxon>
        <taxon>Pucciniomycotina</taxon>
        <taxon>Pucciniomycetes</taxon>
        <taxon>Pucciniales</taxon>
        <taxon>Coleosporiaceae</taxon>
        <taxon>Cronartium</taxon>
    </lineage>
</organism>
<gene>
    <name evidence="2" type="ORF">CROQUDRAFT_268729</name>
</gene>
<evidence type="ECO:0000313" key="3">
    <source>
        <dbReference type="Proteomes" id="UP000886653"/>
    </source>
</evidence>
<evidence type="ECO:0000313" key="2">
    <source>
        <dbReference type="EMBL" id="KAG0141769.1"/>
    </source>
</evidence>
<feature type="signal peptide" evidence="1">
    <location>
        <begin position="1"/>
        <end position="18"/>
    </location>
</feature>
<accession>A0A9P6NCQ3</accession>